<dbReference type="EMBL" id="CP060789">
    <property type="protein sequence ID" value="QNP56823.1"/>
    <property type="molecule type" value="Genomic_DNA"/>
</dbReference>
<organism evidence="2 3">
    <name type="scientific">Tessaracoccus defluvii</name>
    <dbReference type="NCBI Taxonomy" id="1285901"/>
    <lineage>
        <taxon>Bacteria</taxon>
        <taxon>Bacillati</taxon>
        <taxon>Actinomycetota</taxon>
        <taxon>Actinomycetes</taxon>
        <taxon>Propionibacteriales</taxon>
        <taxon>Propionibacteriaceae</taxon>
        <taxon>Tessaracoccus</taxon>
    </lineage>
</organism>
<keyword evidence="3" id="KW-1185">Reference proteome</keyword>
<dbReference type="Pfam" id="PF03793">
    <property type="entry name" value="PASTA"/>
    <property type="match status" value="1"/>
</dbReference>
<dbReference type="KEGG" id="tdf:H9L22_05580"/>
<dbReference type="AlphaFoldDB" id="A0A7H0H8F7"/>
<protein>
    <submittedName>
        <fullName evidence="2">PASTA domain-containing protein</fullName>
    </submittedName>
</protein>
<accession>A0A7H0H8F7</accession>
<evidence type="ECO:0000313" key="2">
    <source>
        <dbReference type="EMBL" id="QNP56823.1"/>
    </source>
</evidence>
<reference evidence="2 3" key="1">
    <citation type="submission" date="2020-08" db="EMBL/GenBank/DDBJ databases">
        <title>Genome sequence of Tessaracoccus defluvii JCM 17540T.</title>
        <authorList>
            <person name="Hyun D.-W."/>
            <person name="Bae J.-W."/>
        </authorList>
    </citation>
    <scope>NUCLEOTIDE SEQUENCE [LARGE SCALE GENOMIC DNA]</scope>
    <source>
        <strain evidence="2 3">JCM 17540</strain>
    </source>
</reference>
<dbReference type="Gene3D" id="3.30.10.20">
    <property type="match status" value="1"/>
</dbReference>
<feature type="domain" description="PASTA" evidence="1">
    <location>
        <begin position="67"/>
        <end position="131"/>
    </location>
</feature>
<sequence length="296" mass="31840">MEKLKDHGLSAEFVDSVDDKMVLVPSNWIVQTQSIEPATLVESGTEILLGVSKVPKPGKTKSDIRTTLPDLTGTSAFFAIGALEDRGLLVELVDGDGRVVSIAPGLIVHNQSIEAGSIVEAGALIALTVSTTPVAARSSESAYRPPDAPVDGTWNEGGSAYASGFGQWSDSPYRGNAFDFMIDAPPLVTQEGVSFVVESQIHVRRVREGWHDTLRGIHVSFVPGVSILNDTGGLNYDEVYGDTQLNCPVEEISVGESTICTVVFKEEHRTWVTDSYWRVGGMSLGMWPSQTRTSQG</sequence>
<gene>
    <name evidence="2" type="ORF">H9L22_05580</name>
</gene>
<dbReference type="Proteomes" id="UP000516117">
    <property type="component" value="Chromosome"/>
</dbReference>
<name>A0A7H0H8F7_9ACTN</name>
<evidence type="ECO:0000259" key="1">
    <source>
        <dbReference type="Pfam" id="PF03793"/>
    </source>
</evidence>
<evidence type="ECO:0000313" key="3">
    <source>
        <dbReference type="Proteomes" id="UP000516117"/>
    </source>
</evidence>
<proteinExistence type="predicted"/>
<dbReference type="InterPro" id="IPR005543">
    <property type="entry name" value="PASTA_dom"/>
</dbReference>